<dbReference type="InterPro" id="IPR001810">
    <property type="entry name" value="F-box_dom"/>
</dbReference>
<dbReference type="EMBL" id="UYYF01004771">
    <property type="protein sequence ID" value="VDN06939.1"/>
    <property type="molecule type" value="Genomic_DNA"/>
</dbReference>
<evidence type="ECO:0000313" key="4">
    <source>
        <dbReference type="WBParaSite" id="TCLT_0000932701-mRNA-1"/>
    </source>
</evidence>
<dbReference type="AlphaFoldDB" id="A0A0N5D8A2"/>
<reference evidence="4" key="1">
    <citation type="submission" date="2017-02" db="UniProtKB">
        <authorList>
            <consortium name="WormBaseParasite"/>
        </authorList>
    </citation>
    <scope>IDENTIFICATION</scope>
</reference>
<reference evidence="2 3" key="2">
    <citation type="submission" date="2018-11" db="EMBL/GenBank/DDBJ databases">
        <authorList>
            <consortium name="Pathogen Informatics"/>
        </authorList>
    </citation>
    <scope>NUCLEOTIDE SEQUENCE [LARGE SCALE GENOMIC DNA]</scope>
</reference>
<dbReference type="OMA" id="NDDKCHR"/>
<name>A0A0N5D8A2_THECL</name>
<proteinExistence type="predicted"/>
<accession>A0A0N5D8A2</accession>
<protein>
    <submittedName>
        <fullName evidence="4">F-box domain-containing protein</fullName>
    </submittedName>
</protein>
<dbReference type="Pfam" id="PF00646">
    <property type="entry name" value="F-box"/>
    <property type="match status" value="1"/>
</dbReference>
<evidence type="ECO:0000313" key="3">
    <source>
        <dbReference type="Proteomes" id="UP000276776"/>
    </source>
</evidence>
<dbReference type="Proteomes" id="UP000276776">
    <property type="component" value="Unassembled WGS sequence"/>
</dbReference>
<dbReference type="STRING" id="103827.A0A0N5D8A2"/>
<sequence length="414" mass="48120">MLDILSEDVIWRVFKYLDIKSRVILAVTNKAFYRLFNKWEDVLYCSIRLDGITLAGEDFILELERTHLRATILALLRRCPLIRKLAIHDEQALYNTADITLRMLVNVDELHIPCNIFSKSLYDQLITSLFSFPKLHTLHIQQRYSDDKCNSNILHKHQVEKLVSTVVNNIKLQGVVVTGSALTFLCWKYRKTLETLCLQGALLPSYDAPECFRAINSLNRLTYLTVAPSLYSISSINKTFYTSYPNLKDLKMLKVIAVYVSRPDISQLKILLNHILPPTVQQLLLYDESYRLCYQTEEDLKRSNCKITFCRDDDIIIDSYWMNGKSELLTHTLWKPPYKRNIYLPNTYPEWYCILSELMETAVLSEYSCISSMETSTAPDNSENNENTCIDQSYRARQLEQMLAVELNVLCRIA</sequence>
<keyword evidence="3" id="KW-1185">Reference proteome</keyword>
<dbReference type="SUPFAM" id="SSF81383">
    <property type="entry name" value="F-box domain"/>
    <property type="match status" value="1"/>
</dbReference>
<dbReference type="WBParaSite" id="TCLT_0000932701-mRNA-1">
    <property type="protein sequence ID" value="TCLT_0000932701-mRNA-1"/>
    <property type="gene ID" value="TCLT_0000932701"/>
</dbReference>
<organism evidence="4">
    <name type="scientific">Thelazia callipaeda</name>
    <name type="common">Oriental eyeworm</name>
    <name type="synonym">Parasitic nematode</name>
    <dbReference type="NCBI Taxonomy" id="103827"/>
    <lineage>
        <taxon>Eukaryota</taxon>
        <taxon>Metazoa</taxon>
        <taxon>Ecdysozoa</taxon>
        <taxon>Nematoda</taxon>
        <taxon>Chromadorea</taxon>
        <taxon>Rhabditida</taxon>
        <taxon>Spirurina</taxon>
        <taxon>Spiruromorpha</taxon>
        <taxon>Thelazioidea</taxon>
        <taxon>Thelaziidae</taxon>
        <taxon>Thelazia</taxon>
    </lineage>
</organism>
<dbReference type="SUPFAM" id="SSF52047">
    <property type="entry name" value="RNI-like"/>
    <property type="match status" value="1"/>
</dbReference>
<dbReference type="OrthoDB" id="426865at2759"/>
<feature type="domain" description="F-box" evidence="1">
    <location>
        <begin position="3"/>
        <end position="38"/>
    </location>
</feature>
<dbReference type="CDD" id="cd09917">
    <property type="entry name" value="F-box_SF"/>
    <property type="match status" value="1"/>
</dbReference>
<gene>
    <name evidence="2" type="ORF">TCLT_LOCUS9316</name>
</gene>
<evidence type="ECO:0000313" key="2">
    <source>
        <dbReference type="EMBL" id="VDN06939.1"/>
    </source>
</evidence>
<evidence type="ECO:0000259" key="1">
    <source>
        <dbReference type="Pfam" id="PF00646"/>
    </source>
</evidence>
<dbReference type="InterPro" id="IPR036047">
    <property type="entry name" value="F-box-like_dom_sf"/>
</dbReference>